<evidence type="ECO:0000313" key="15">
    <source>
        <dbReference type="EMBL" id="PSF13269.1"/>
    </source>
</evidence>
<organism evidence="15 16">
    <name type="scientific">Marinobacter fuscus</name>
    <dbReference type="NCBI Taxonomy" id="2109942"/>
    <lineage>
        <taxon>Bacteria</taxon>
        <taxon>Pseudomonadati</taxon>
        <taxon>Pseudomonadota</taxon>
        <taxon>Gammaproteobacteria</taxon>
        <taxon>Pseudomonadales</taxon>
        <taxon>Marinobacteraceae</taxon>
        <taxon>Marinobacter</taxon>
    </lineage>
</organism>
<keyword evidence="4" id="KW-0813">Transport</keyword>
<dbReference type="GO" id="GO:0009055">
    <property type="term" value="F:electron transfer activity"/>
    <property type="evidence" value="ECO:0007669"/>
    <property type="project" value="InterPro"/>
</dbReference>
<dbReference type="GO" id="GO:0046872">
    <property type="term" value="F:metal ion binding"/>
    <property type="evidence" value="ECO:0007669"/>
    <property type="project" value="UniProtKB-KW"/>
</dbReference>
<comment type="caution">
    <text evidence="15">The sequence shown here is derived from an EMBL/GenBank/DDBJ whole genome shotgun (WGS) entry which is preliminary data.</text>
</comment>
<evidence type="ECO:0000256" key="5">
    <source>
        <dbReference type="ARBA" id="ARBA00022475"/>
    </source>
</evidence>
<feature type="transmembrane region" description="Helical" evidence="13">
    <location>
        <begin position="149"/>
        <end position="176"/>
    </location>
</feature>
<evidence type="ECO:0000256" key="2">
    <source>
        <dbReference type="ARBA" id="ARBA00004651"/>
    </source>
</evidence>
<comment type="similarity">
    <text evidence="3">Belongs to the formate dehydrogenase gamma subunit family.</text>
</comment>
<feature type="domain" description="Cytochrome b561 bacterial/Ni-hydrogenase" evidence="14">
    <location>
        <begin position="11"/>
        <end position="186"/>
    </location>
</feature>
<keyword evidence="16" id="KW-1185">Reference proteome</keyword>
<feature type="transmembrane region" description="Helical" evidence="13">
    <location>
        <begin position="117"/>
        <end position="137"/>
    </location>
</feature>
<dbReference type="InterPro" id="IPR006471">
    <property type="entry name" value="Formate_DH_gsu"/>
</dbReference>
<evidence type="ECO:0000256" key="9">
    <source>
        <dbReference type="ARBA" id="ARBA00022982"/>
    </source>
</evidence>
<keyword evidence="9" id="KW-0249">Electron transport</keyword>
<evidence type="ECO:0000256" key="12">
    <source>
        <dbReference type="ARBA" id="ARBA00023136"/>
    </source>
</evidence>
<accession>A0A2T1KT27</accession>
<dbReference type="SUPFAM" id="SSF81342">
    <property type="entry name" value="Transmembrane di-heme cytochromes"/>
    <property type="match status" value="1"/>
</dbReference>
<dbReference type="InterPro" id="IPR051817">
    <property type="entry name" value="FDH_cytochrome_b556_subunit"/>
</dbReference>
<evidence type="ECO:0000256" key="3">
    <source>
        <dbReference type="ARBA" id="ARBA00010747"/>
    </source>
</evidence>
<sequence length="211" mass="24245">MNSNQNQDLQRYNANERSNHWAVALLFVMAALSGLALFHPALFWMTNLFGGGPWTRILHPFIGVAMMLFFLGLAFRFAGRNRFKAHDRQWLSQWRDMISNREENLPRIGKYNAGQKLLFWVLVVSMLALLFSGIVIWREYFSGFFGIGVIRFASLLHAVAAFVLISSIIVHIYAAIWVKGSVGAMTSGKVSRAWARKHHALWYDEVRKNQR</sequence>
<evidence type="ECO:0000256" key="6">
    <source>
        <dbReference type="ARBA" id="ARBA00022617"/>
    </source>
</evidence>
<dbReference type="GO" id="GO:0015944">
    <property type="term" value="P:formate oxidation"/>
    <property type="evidence" value="ECO:0007669"/>
    <property type="project" value="UniProtKB-ARBA"/>
</dbReference>
<dbReference type="GO" id="GO:0022904">
    <property type="term" value="P:respiratory electron transport chain"/>
    <property type="evidence" value="ECO:0007669"/>
    <property type="project" value="InterPro"/>
</dbReference>
<evidence type="ECO:0000256" key="1">
    <source>
        <dbReference type="ARBA" id="ARBA00001971"/>
    </source>
</evidence>
<evidence type="ECO:0000256" key="4">
    <source>
        <dbReference type="ARBA" id="ARBA00022448"/>
    </source>
</evidence>
<dbReference type="AlphaFoldDB" id="A0A2T1KT27"/>
<keyword evidence="8" id="KW-0479">Metal-binding</keyword>
<keyword evidence="10 13" id="KW-1133">Transmembrane helix</keyword>
<proteinExistence type="inferred from homology"/>
<evidence type="ECO:0000256" key="10">
    <source>
        <dbReference type="ARBA" id="ARBA00022989"/>
    </source>
</evidence>
<dbReference type="GO" id="GO:0008863">
    <property type="term" value="F:formate dehydrogenase (NAD+) activity"/>
    <property type="evidence" value="ECO:0007669"/>
    <property type="project" value="InterPro"/>
</dbReference>
<keyword evidence="11" id="KW-0408">Iron</keyword>
<evidence type="ECO:0000313" key="16">
    <source>
        <dbReference type="Proteomes" id="UP000239866"/>
    </source>
</evidence>
<keyword evidence="12 13" id="KW-0472">Membrane</keyword>
<dbReference type="OrthoDB" id="9790598at2"/>
<keyword evidence="7 13" id="KW-0812">Transmembrane</keyword>
<name>A0A2T1KT27_9GAMM</name>
<feature type="transmembrane region" description="Helical" evidence="13">
    <location>
        <begin position="57"/>
        <end position="78"/>
    </location>
</feature>
<dbReference type="GO" id="GO:0005886">
    <property type="term" value="C:plasma membrane"/>
    <property type="evidence" value="ECO:0007669"/>
    <property type="project" value="UniProtKB-SubCell"/>
</dbReference>
<evidence type="ECO:0000256" key="13">
    <source>
        <dbReference type="SAM" id="Phobius"/>
    </source>
</evidence>
<dbReference type="FunFam" id="1.20.950.20:FF:000002">
    <property type="entry name" value="Formate dehydrogenase cytochrome b556 subunit"/>
    <property type="match status" value="1"/>
</dbReference>
<dbReference type="Proteomes" id="UP000239866">
    <property type="component" value="Unassembled WGS sequence"/>
</dbReference>
<comment type="subcellular location">
    <subcellularLocation>
        <location evidence="2">Cell membrane</location>
        <topology evidence="2">Multi-pass membrane protein</topology>
    </subcellularLocation>
</comment>
<comment type="cofactor">
    <cofactor evidence="1">
        <name>heme</name>
        <dbReference type="ChEBI" id="CHEBI:30413"/>
    </cofactor>
</comment>
<dbReference type="GO" id="GO:0009061">
    <property type="term" value="P:anaerobic respiration"/>
    <property type="evidence" value="ECO:0007669"/>
    <property type="project" value="TreeGrafter"/>
</dbReference>
<dbReference type="PANTHER" id="PTHR30074:SF5">
    <property type="entry name" value="FORMATE DEHYDROGENASE, NITRATE-INDUCIBLE, CYTOCHROME B556(FDN) SUBUNIT"/>
    <property type="match status" value="1"/>
</dbReference>
<dbReference type="RefSeq" id="WP_106760843.1">
    <property type="nucleotide sequence ID" value="NZ_PXNP01000009.1"/>
</dbReference>
<dbReference type="InterPro" id="IPR016174">
    <property type="entry name" value="Di-haem_cyt_TM"/>
</dbReference>
<dbReference type="InterPro" id="IPR011577">
    <property type="entry name" value="Cyt_b561_bac/Ni-Hgenase"/>
</dbReference>
<keyword evidence="6" id="KW-0349">Heme</keyword>
<dbReference type="Pfam" id="PF01292">
    <property type="entry name" value="Ni_hydr_CYTB"/>
    <property type="match status" value="1"/>
</dbReference>
<evidence type="ECO:0000259" key="14">
    <source>
        <dbReference type="Pfam" id="PF01292"/>
    </source>
</evidence>
<keyword evidence="5" id="KW-1003">Cell membrane</keyword>
<gene>
    <name evidence="15" type="ORF">C7H09_01240</name>
</gene>
<evidence type="ECO:0000256" key="11">
    <source>
        <dbReference type="ARBA" id="ARBA00023004"/>
    </source>
</evidence>
<protein>
    <submittedName>
        <fullName evidence="15">Formate dehydrogenase subunit gamma</fullName>
    </submittedName>
</protein>
<evidence type="ECO:0000256" key="7">
    <source>
        <dbReference type="ARBA" id="ARBA00022692"/>
    </source>
</evidence>
<reference evidence="15 16" key="1">
    <citation type="submission" date="2018-03" db="EMBL/GenBank/DDBJ databases">
        <title>Marinobacter brunus sp. nov., a marine bacterium of Gamma-proteobacteria isolated from the surface seawater of the South China Sea.</title>
        <authorList>
            <person name="Cheng H."/>
            <person name="Wu Y.-H."/>
            <person name="Xamxidin M."/>
            <person name="Xu X.-W."/>
        </authorList>
    </citation>
    <scope>NUCLEOTIDE SEQUENCE [LARGE SCALE GENOMIC DNA]</scope>
    <source>
        <strain evidence="15 16">NH169-3</strain>
    </source>
</reference>
<dbReference type="EMBL" id="PXNP01000009">
    <property type="protein sequence ID" value="PSF13269.1"/>
    <property type="molecule type" value="Genomic_DNA"/>
</dbReference>
<dbReference type="GO" id="GO:0009326">
    <property type="term" value="C:formate dehydrogenase complex"/>
    <property type="evidence" value="ECO:0007669"/>
    <property type="project" value="InterPro"/>
</dbReference>
<dbReference type="Gene3D" id="1.20.950.20">
    <property type="entry name" value="Transmembrane di-heme cytochromes, Chain C"/>
    <property type="match status" value="1"/>
</dbReference>
<dbReference type="GO" id="GO:0036397">
    <property type="term" value="F:formate dehydrogenase (quinone) activity"/>
    <property type="evidence" value="ECO:0007669"/>
    <property type="project" value="TreeGrafter"/>
</dbReference>
<evidence type="ECO:0000256" key="8">
    <source>
        <dbReference type="ARBA" id="ARBA00022723"/>
    </source>
</evidence>
<feature type="transmembrane region" description="Helical" evidence="13">
    <location>
        <begin position="21"/>
        <end position="45"/>
    </location>
</feature>
<dbReference type="PANTHER" id="PTHR30074">
    <property type="entry name" value="FORMATE DEHYDROGENASE, NITRATE-INDUCIBLE, CYTOCHROME B556 FDN SUBUNIT"/>
    <property type="match status" value="1"/>
</dbReference>
<dbReference type="NCBIfam" id="TIGR01583">
    <property type="entry name" value="formate-DH-gamm"/>
    <property type="match status" value="1"/>
</dbReference>